<dbReference type="Gene3D" id="3.30.750.24">
    <property type="entry name" value="STAS domain"/>
    <property type="match status" value="1"/>
</dbReference>
<dbReference type="PANTHER" id="PTHR33495:SF2">
    <property type="entry name" value="ANTI-SIGMA FACTOR ANTAGONIST TM_1081-RELATED"/>
    <property type="match status" value="1"/>
</dbReference>
<sequence length="130" mass="13211">MTSSETASTASVQTSDHDGVLVAVVKGELDMISVDEVGTALFDHLAKGPEGLVVELAVDFMGSSALSVLLKLHAQAQSDGVGFAIVATQAAAARPLMASALSQVLPMAESVDEAVKMAGKQPETADQSGQ</sequence>
<name>A0A1H0X5E7_9PSEU</name>
<dbReference type="InterPro" id="IPR036513">
    <property type="entry name" value="STAS_dom_sf"/>
</dbReference>
<evidence type="ECO:0000256" key="2">
    <source>
        <dbReference type="RuleBase" id="RU003749"/>
    </source>
</evidence>
<dbReference type="RefSeq" id="WP_176960194.1">
    <property type="nucleotide sequence ID" value="NZ_FNIX01000035.1"/>
</dbReference>
<dbReference type="NCBIfam" id="TIGR00377">
    <property type="entry name" value="ant_ant_sig"/>
    <property type="match status" value="1"/>
</dbReference>
<gene>
    <name evidence="4" type="ORF">SAMN05421507_13532</name>
</gene>
<dbReference type="CDD" id="cd07043">
    <property type="entry name" value="STAS_anti-anti-sigma_factors"/>
    <property type="match status" value="1"/>
</dbReference>
<evidence type="ECO:0000256" key="1">
    <source>
        <dbReference type="ARBA" id="ARBA00009013"/>
    </source>
</evidence>
<dbReference type="SUPFAM" id="SSF52091">
    <property type="entry name" value="SpoIIaa-like"/>
    <property type="match status" value="1"/>
</dbReference>
<accession>A0A1H0X5E7</accession>
<dbReference type="Pfam" id="PF01740">
    <property type="entry name" value="STAS"/>
    <property type="match status" value="1"/>
</dbReference>
<comment type="similarity">
    <text evidence="1 2">Belongs to the anti-sigma-factor antagonist family.</text>
</comment>
<dbReference type="Proteomes" id="UP000199691">
    <property type="component" value="Unassembled WGS sequence"/>
</dbReference>
<dbReference type="InterPro" id="IPR002645">
    <property type="entry name" value="STAS_dom"/>
</dbReference>
<dbReference type="STRING" id="641025.SAMN05421507_13532"/>
<organism evidence="4 5">
    <name type="scientific">Lentzea jiangxiensis</name>
    <dbReference type="NCBI Taxonomy" id="641025"/>
    <lineage>
        <taxon>Bacteria</taxon>
        <taxon>Bacillati</taxon>
        <taxon>Actinomycetota</taxon>
        <taxon>Actinomycetes</taxon>
        <taxon>Pseudonocardiales</taxon>
        <taxon>Pseudonocardiaceae</taxon>
        <taxon>Lentzea</taxon>
    </lineage>
</organism>
<reference evidence="5" key="1">
    <citation type="submission" date="2016-10" db="EMBL/GenBank/DDBJ databases">
        <authorList>
            <person name="Varghese N."/>
            <person name="Submissions S."/>
        </authorList>
    </citation>
    <scope>NUCLEOTIDE SEQUENCE [LARGE SCALE GENOMIC DNA]</scope>
    <source>
        <strain evidence="5">CGMCC 4.6609</strain>
    </source>
</reference>
<protein>
    <recommendedName>
        <fullName evidence="2">Anti-sigma factor antagonist</fullName>
    </recommendedName>
</protein>
<dbReference type="AlphaFoldDB" id="A0A1H0X5E7"/>
<proteinExistence type="inferred from homology"/>
<evidence type="ECO:0000259" key="3">
    <source>
        <dbReference type="PROSITE" id="PS50801"/>
    </source>
</evidence>
<dbReference type="GO" id="GO:0043856">
    <property type="term" value="F:anti-sigma factor antagonist activity"/>
    <property type="evidence" value="ECO:0007669"/>
    <property type="project" value="InterPro"/>
</dbReference>
<evidence type="ECO:0000313" key="5">
    <source>
        <dbReference type="Proteomes" id="UP000199691"/>
    </source>
</evidence>
<dbReference type="PANTHER" id="PTHR33495">
    <property type="entry name" value="ANTI-SIGMA FACTOR ANTAGONIST TM_1081-RELATED-RELATED"/>
    <property type="match status" value="1"/>
</dbReference>
<dbReference type="InterPro" id="IPR003658">
    <property type="entry name" value="Anti-sigma_ant"/>
</dbReference>
<keyword evidence="5" id="KW-1185">Reference proteome</keyword>
<feature type="domain" description="STAS" evidence="3">
    <location>
        <begin position="10"/>
        <end position="118"/>
    </location>
</feature>
<dbReference type="PROSITE" id="PS50801">
    <property type="entry name" value="STAS"/>
    <property type="match status" value="1"/>
</dbReference>
<dbReference type="EMBL" id="FNIX01000035">
    <property type="protein sequence ID" value="SDP98049.1"/>
    <property type="molecule type" value="Genomic_DNA"/>
</dbReference>
<evidence type="ECO:0000313" key="4">
    <source>
        <dbReference type="EMBL" id="SDP98049.1"/>
    </source>
</evidence>